<evidence type="ECO:0000259" key="1">
    <source>
        <dbReference type="Pfam" id="PF07693"/>
    </source>
</evidence>
<reference evidence="2 3" key="1">
    <citation type="submission" date="2018-08" db="EMBL/GenBank/DDBJ databases">
        <title>A genome reference for cultivated species of the human gut microbiota.</title>
        <authorList>
            <person name="Zou Y."/>
            <person name="Xue W."/>
            <person name="Luo G."/>
        </authorList>
    </citation>
    <scope>NUCLEOTIDE SEQUENCE [LARGE SCALE GENOMIC DNA]</scope>
    <source>
        <strain evidence="2 3">TF05-12AC</strain>
    </source>
</reference>
<dbReference type="Pfam" id="PF07693">
    <property type="entry name" value="KAP_NTPase"/>
    <property type="match status" value="1"/>
</dbReference>
<dbReference type="InterPro" id="IPR027417">
    <property type="entry name" value="P-loop_NTPase"/>
</dbReference>
<dbReference type="PANTHER" id="PTHR22674">
    <property type="entry name" value="NTPASE, KAP FAMILY P-LOOP DOMAIN-CONTAINING 1"/>
    <property type="match status" value="1"/>
</dbReference>
<organism evidence="2 3">
    <name type="scientific">Anaerotruncus colihominis</name>
    <dbReference type="NCBI Taxonomy" id="169435"/>
    <lineage>
        <taxon>Bacteria</taxon>
        <taxon>Bacillati</taxon>
        <taxon>Bacillota</taxon>
        <taxon>Clostridia</taxon>
        <taxon>Eubacteriales</taxon>
        <taxon>Oscillospiraceae</taxon>
        <taxon>Anaerotruncus</taxon>
    </lineage>
</organism>
<dbReference type="InterPro" id="IPR052754">
    <property type="entry name" value="NTPase_KAP_P-loop"/>
</dbReference>
<dbReference type="Gene3D" id="3.40.50.300">
    <property type="entry name" value="P-loop containing nucleotide triphosphate hydrolases"/>
    <property type="match status" value="1"/>
</dbReference>
<dbReference type="EMBL" id="QVME01000001">
    <property type="protein sequence ID" value="RGE70381.1"/>
    <property type="molecule type" value="Genomic_DNA"/>
</dbReference>
<proteinExistence type="predicted"/>
<sequence length="735" mass="84143">MNMLNSDLPIKSVADDMLNRASFAENLAQTMLDYTVSDGFAIGLYGKWGSGKTSVINMVLEKFEMLASSSIDKPIVLRFNPWLCSDPKQLISQFFKQLSSAIKIKRPKLVHICNFMNDYADAFDLANAIPIAGSILMTIGKILGKKAKAYSETKSGDLQQIKDEIIATLLKEKVKIIVTIDDVDRLSNQEIISVFQLIKSLADFPYTIYLLAFDRDVVVRALSEVQKGDGAEYLEKVIQVPFELPSPNADDIYQVFFTKLNSIIANFPDEKWDKEYFGTLFHLGIKDFFTSVRDVVRFANTYALKYALLKSDTYPIDLIGLTCLQIFEPAIYSELQRHKEQLCGGSTPISNQYEQEKAKIQNAFNTITESASRDKKESIESILLCLFPKLGILKNNFYSSYRQYNHYTALNNGSICCSECFDRYFALMLEPNAIPQNLIVHLLFDAPENELLNGILKFNEDNKTTRLLDHVNALFHKKKEDADYSERAKLVFVCLAQQWHLLDDDTEQSFFSMPFSWRLHFTARTLLTKLPEAERFNVVSKTFDDEKVSLSTVQILLYDFESQHNRFTDSESRTEEKLFTLDEVLYLEEIFKCRTISEFESGAILDNVDAMSVIWMFEKIDMEEAKQCTNKMFHSDLSLAKFISASVGHGKGMGNSVFAIWNVHKESIEKYIDINAAYEKMIGFLNSNEFKTLADKEQQNIVAFIISMEKRENTMDFDGHITLPSIEKRLKELVH</sequence>
<dbReference type="AlphaFoldDB" id="A0A3E3ITW5"/>
<protein>
    <recommendedName>
        <fullName evidence="1">KAP NTPase domain-containing protein</fullName>
    </recommendedName>
</protein>
<evidence type="ECO:0000313" key="2">
    <source>
        <dbReference type="EMBL" id="RGE70381.1"/>
    </source>
</evidence>
<dbReference type="Proteomes" id="UP000260828">
    <property type="component" value="Unassembled WGS sequence"/>
</dbReference>
<dbReference type="PANTHER" id="PTHR22674:SF6">
    <property type="entry name" value="NTPASE KAP FAMILY P-LOOP DOMAIN-CONTAINING PROTEIN 1"/>
    <property type="match status" value="1"/>
</dbReference>
<comment type="caution">
    <text evidence="2">The sequence shown here is derived from an EMBL/GenBank/DDBJ whole genome shotgun (WGS) entry which is preliminary data.</text>
</comment>
<evidence type="ECO:0000313" key="3">
    <source>
        <dbReference type="Proteomes" id="UP000260828"/>
    </source>
</evidence>
<feature type="domain" description="KAP NTPase" evidence="1">
    <location>
        <begin position="20"/>
        <end position="304"/>
    </location>
</feature>
<name>A0A3E3ITW5_9FIRM</name>
<dbReference type="InterPro" id="IPR011646">
    <property type="entry name" value="KAP_P-loop"/>
</dbReference>
<accession>A0A3E3ITW5</accession>
<gene>
    <name evidence="2" type="ORF">DXC40_04860</name>
</gene>
<dbReference type="SUPFAM" id="SSF52540">
    <property type="entry name" value="P-loop containing nucleoside triphosphate hydrolases"/>
    <property type="match status" value="1"/>
</dbReference>